<dbReference type="SUPFAM" id="SSF53474">
    <property type="entry name" value="alpha/beta-Hydrolases"/>
    <property type="match status" value="1"/>
</dbReference>
<evidence type="ECO:0000313" key="2">
    <source>
        <dbReference type="EMBL" id="CAI2718374.1"/>
    </source>
</evidence>
<organism evidence="2 3">
    <name type="scientific">Nitrospina watsonii</name>
    <dbReference type="NCBI Taxonomy" id="1323948"/>
    <lineage>
        <taxon>Bacteria</taxon>
        <taxon>Pseudomonadati</taxon>
        <taxon>Nitrospinota/Tectimicrobiota group</taxon>
        <taxon>Nitrospinota</taxon>
        <taxon>Nitrospinia</taxon>
        <taxon>Nitrospinales</taxon>
        <taxon>Nitrospinaceae</taxon>
        <taxon>Nitrospina</taxon>
    </lineage>
</organism>
<keyword evidence="3" id="KW-1185">Reference proteome</keyword>
<name>A0ABM9HE42_9BACT</name>
<sequence>MTSIFDTPQFNENLFFPRPDSGEAPKGAEDLFVTVEAPMKVHVRLHSHPDARFSLLFFHGNGEIAADYDNLAEAYHQIGADFLVCDYRGYGKSDGKPTLRSTLADAHAIYNMLKAEGKLRPTVCVMGRSLGSAPAIELCAEYPEIKACVIESGYADPIPLVERRGLKVDNITPEEGALFNNSKKIERVKCPVLIMHGEDDVLIYPHEAKLNYDRAGSKDKALQILPGVGHNDILMAPDYGYFKCLFGFFEQMV</sequence>
<dbReference type="InterPro" id="IPR029058">
    <property type="entry name" value="AB_hydrolase_fold"/>
</dbReference>
<evidence type="ECO:0000259" key="1">
    <source>
        <dbReference type="Pfam" id="PF12146"/>
    </source>
</evidence>
<feature type="domain" description="Serine aminopeptidase S33" evidence="1">
    <location>
        <begin position="183"/>
        <end position="231"/>
    </location>
</feature>
<accession>A0ABM9HE42</accession>
<dbReference type="Pfam" id="PF12146">
    <property type="entry name" value="Hydrolase_4"/>
    <property type="match status" value="2"/>
</dbReference>
<dbReference type="EMBL" id="OX336137">
    <property type="protein sequence ID" value="CAI2718374.1"/>
    <property type="molecule type" value="Genomic_DNA"/>
</dbReference>
<dbReference type="InterPro" id="IPR022742">
    <property type="entry name" value="Hydrolase_4"/>
</dbReference>
<dbReference type="Proteomes" id="UP001157733">
    <property type="component" value="Chromosome"/>
</dbReference>
<dbReference type="RefSeq" id="WP_282011274.1">
    <property type="nucleotide sequence ID" value="NZ_OX336137.1"/>
</dbReference>
<dbReference type="Gene3D" id="3.40.50.1820">
    <property type="entry name" value="alpha/beta hydrolase"/>
    <property type="match status" value="1"/>
</dbReference>
<keyword evidence="2" id="KW-0378">Hydrolase</keyword>
<gene>
    <name evidence="2" type="ORF">NSPWAT_1515</name>
</gene>
<dbReference type="PANTHER" id="PTHR12277">
    <property type="entry name" value="ALPHA/BETA HYDROLASE DOMAIN-CONTAINING PROTEIN"/>
    <property type="match status" value="1"/>
</dbReference>
<dbReference type="GO" id="GO:0016787">
    <property type="term" value="F:hydrolase activity"/>
    <property type="evidence" value="ECO:0007669"/>
    <property type="project" value="UniProtKB-KW"/>
</dbReference>
<proteinExistence type="predicted"/>
<evidence type="ECO:0000313" key="3">
    <source>
        <dbReference type="Proteomes" id="UP001157733"/>
    </source>
</evidence>
<reference evidence="2 3" key="1">
    <citation type="submission" date="2022-09" db="EMBL/GenBank/DDBJ databases">
        <authorList>
            <person name="Kop L."/>
        </authorList>
    </citation>
    <scope>NUCLEOTIDE SEQUENCE [LARGE SCALE GENOMIC DNA]</scope>
    <source>
        <strain evidence="2 3">347</strain>
    </source>
</reference>
<dbReference type="PANTHER" id="PTHR12277:SF81">
    <property type="entry name" value="PROTEIN ABHD13"/>
    <property type="match status" value="1"/>
</dbReference>
<protein>
    <submittedName>
        <fullName evidence="2">Alpha/beta hydrolase fold protein</fullName>
    </submittedName>
</protein>
<feature type="domain" description="Serine aminopeptidase S33" evidence="1">
    <location>
        <begin position="52"/>
        <end position="153"/>
    </location>
</feature>